<dbReference type="OrthoDB" id="9829892at2"/>
<feature type="transmembrane region" description="Helical" evidence="1">
    <location>
        <begin position="67"/>
        <end position="87"/>
    </location>
</feature>
<feature type="transmembrane region" description="Helical" evidence="1">
    <location>
        <begin position="93"/>
        <end position="113"/>
    </location>
</feature>
<keyword evidence="1" id="KW-1133">Transmembrane helix</keyword>
<evidence type="ECO:0000256" key="1">
    <source>
        <dbReference type="SAM" id="Phobius"/>
    </source>
</evidence>
<evidence type="ECO:0000313" key="3">
    <source>
        <dbReference type="Proteomes" id="UP000198992"/>
    </source>
</evidence>
<dbReference type="Proteomes" id="UP000198992">
    <property type="component" value="Unassembled WGS sequence"/>
</dbReference>
<dbReference type="AlphaFoldDB" id="A0A1H4ZS22"/>
<reference evidence="2 3" key="1">
    <citation type="submission" date="2016-10" db="EMBL/GenBank/DDBJ databases">
        <authorList>
            <person name="de Groot N.N."/>
        </authorList>
    </citation>
    <scope>NUCLEOTIDE SEQUENCE [LARGE SCALE GENOMIC DNA]</scope>
    <source>
        <strain evidence="2 3">MT12</strain>
    </source>
</reference>
<feature type="transmembrane region" description="Helical" evidence="1">
    <location>
        <begin position="39"/>
        <end position="60"/>
    </location>
</feature>
<sequence>MDMRHIEMRWTMGVREAALRFWTIRTAAAVLGELGGHAVAGKGSHVLAAAGVVAIGGLYARDRAGRIAFWPMLVGVLVVSAGLAHMADRSLGIGDLIASVQLAALFALALIVWARVAGTTGFLCVGSVRDQAPFWIVAMLAQAFASSLADWVVDPGQTGSSIVLLAVAIGLPAMAAARWARIGRPALFWTAFVLTGILGALWGDMLIRLIGAGQALST</sequence>
<feature type="transmembrane region" description="Helical" evidence="1">
    <location>
        <begin position="159"/>
        <end position="180"/>
    </location>
</feature>
<keyword evidence="1" id="KW-0812">Transmembrane</keyword>
<dbReference type="EMBL" id="FNTH01000001">
    <property type="protein sequence ID" value="SED32274.1"/>
    <property type="molecule type" value="Genomic_DNA"/>
</dbReference>
<organism evidence="2 3">
    <name type="scientific">Bradyrhizobium erythrophlei</name>
    <dbReference type="NCBI Taxonomy" id="1437360"/>
    <lineage>
        <taxon>Bacteria</taxon>
        <taxon>Pseudomonadati</taxon>
        <taxon>Pseudomonadota</taxon>
        <taxon>Alphaproteobacteria</taxon>
        <taxon>Hyphomicrobiales</taxon>
        <taxon>Nitrobacteraceae</taxon>
        <taxon>Bradyrhizobium</taxon>
    </lineage>
</organism>
<protein>
    <submittedName>
        <fullName evidence="2">Uncharacterized membrane-anchored protein</fullName>
    </submittedName>
</protein>
<feature type="transmembrane region" description="Helical" evidence="1">
    <location>
        <begin position="134"/>
        <end position="153"/>
    </location>
</feature>
<dbReference type="RefSeq" id="WP_092119127.1">
    <property type="nucleotide sequence ID" value="NZ_FNTH01000001.1"/>
</dbReference>
<evidence type="ECO:0000313" key="2">
    <source>
        <dbReference type="EMBL" id="SED32274.1"/>
    </source>
</evidence>
<keyword evidence="1" id="KW-0472">Membrane</keyword>
<feature type="transmembrane region" description="Helical" evidence="1">
    <location>
        <begin position="187"/>
        <end position="210"/>
    </location>
</feature>
<name>A0A1H4ZS22_9BRAD</name>
<proteinExistence type="predicted"/>
<accession>A0A1H4ZS22</accession>
<gene>
    <name evidence="2" type="ORF">SAMN05444164_4436</name>
</gene>